<dbReference type="HOGENOM" id="CLU_010271_0_0_1"/>
<reference evidence="3 4" key="1">
    <citation type="journal article" date="2008" name="Nature">
        <title>The genome of Laccaria bicolor provides insights into mycorrhizal symbiosis.</title>
        <authorList>
            <person name="Martin F."/>
            <person name="Aerts A."/>
            <person name="Ahren D."/>
            <person name="Brun A."/>
            <person name="Danchin E.G.J."/>
            <person name="Duchaussoy F."/>
            <person name="Gibon J."/>
            <person name="Kohler A."/>
            <person name="Lindquist E."/>
            <person name="Pereda V."/>
            <person name="Salamov A."/>
            <person name="Shapiro H.J."/>
            <person name="Wuyts J."/>
            <person name="Blaudez D."/>
            <person name="Buee M."/>
            <person name="Brokstein P."/>
            <person name="Canbaeck B."/>
            <person name="Cohen D."/>
            <person name="Courty P.E."/>
            <person name="Coutinho P.M."/>
            <person name="Delaruelle C."/>
            <person name="Detter J.C."/>
            <person name="Deveau A."/>
            <person name="DiFazio S."/>
            <person name="Duplessis S."/>
            <person name="Fraissinet-Tachet L."/>
            <person name="Lucic E."/>
            <person name="Frey-Klett P."/>
            <person name="Fourrey C."/>
            <person name="Feussner I."/>
            <person name="Gay G."/>
            <person name="Grimwood J."/>
            <person name="Hoegger P.J."/>
            <person name="Jain P."/>
            <person name="Kilaru S."/>
            <person name="Labbe J."/>
            <person name="Lin Y.C."/>
            <person name="Legue V."/>
            <person name="Le Tacon F."/>
            <person name="Marmeisse R."/>
            <person name="Melayah D."/>
            <person name="Montanini B."/>
            <person name="Muratet M."/>
            <person name="Nehls U."/>
            <person name="Niculita-Hirzel H."/>
            <person name="Oudot-Le Secq M.P."/>
            <person name="Peter M."/>
            <person name="Quesneville H."/>
            <person name="Rajashekar B."/>
            <person name="Reich M."/>
            <person name="Rouhier N."/>
            <person name="Schmutz J."/>
            <person name="Yin T."/>
            <person name="Chalot M."/>
            <person name="Henrissat B."/>
            <person name="Kuees U."/>
            <person name="Lucas S."/>
            <person name="Van de Peer Y."/>
            <person name="Podila G.K."/>
            <person name="Polle A."/>
            <person name="Pukkila P.J."/>
            <person name="Richardson P.M."/>
            <person name="Rouze P."/>
            <person name="Sanders I.R."/>
            <person name="Stajich J.E."/>
            <person name="Tunlid A."/>
            <person name="Tuskan G."/>
            <person name="Grigoriev I.V."/>
        </authorList>
    </citation>
    <scope>NUCLEOTIDE SEQUENCE [LARGE SCALE GENOMIC DNA]</scope>
    <source>
        <strain evidence="4">S238N-H82 / ATCC MYA-4686</strain>
    </source>
</reference>
<feature type="compositionally biased region" description="Low complexity" evidence="2">
    <location>
        <begin position="606"/>
        <end position="624"/>
    </location>
</feature>
<feature type="compositionally biased region" description="Polar residues" evidence="2">
    <location>
        <begin position="476"/>
        <end position="488"/>
    </location>
</feature>
<feature type="region of interest" description="Disordered" evidence="2">
    <location>
        <begin position="255"/>
        <end position="306"/>
    </location>
</feature>
<feature type="region of interest" description="Disordered" evidence="2">
    <location>
        <begin position="597"/>
        <end position="637"/>
    </location>
</feature>
<gene>
    <name evidence="3" type="ORF">LACBIDRAFT_297238</name>
</gene>
<evidence type="ECO:0000256" key="1">
    <source>
        <dbReference type="SAM" id="Coils"/>
    </source>
</evidence>
<dbReference type="OrthoDB" id="3264780at2759"/>
<feature type="region of interest" description="Disordered" evidence="2">
    <location>
        <begin position="101"/>
        <end position="146"/>
    </location>
</feature>
<accession>B0DAB9</accession>
<evidence type="ECO:0000256" key="2">
    <source>
        <dbReference type="SAM" id="MobiDB-lite"/>
    </source>
</evidence>
<organism evidence="4">
    <name type="scientific">Laccaria bicolor (strain S238N-H82 / ATCC MYA-4686)</name>
    <name type="common">Bicoloured deceiver</name>
    <name type="synonym">Laccaria laccata var. bicolor</name>
    <dbReference type="NCBI Taxonomy" id="486041"/>
    <lineage>
        <taxon>Eukaryota</taxon>
        <taxon>Fungi</taxon>
        <taxon>Dikarya</taxon>
        <taxon>Basidiomycota</taxon>
        <taxon>Agaricomycotina</taxon>
        <taxon>Agaricomycetes</taxon>
        <taxon>Agaricomycetidae</taxon>
        <taxon>Agaricales</taxon>
        <taxon>Agaricineae</taxon>
        <taxon>Hydnangiaceae</taxon>
        <taxon>Laccaria</taxon>
    </lineage>
</organism>
<dbReference type="KEGG" id="lbc:LACBIDRAFT_297238"/>
<keyword evidence="4" id="KW-1185">Reference proteome</keyword>
<feature type="coiled-coil region" evidence="1">
    <location>
        <begin position="739"/>
        <end position="766"/>
    </location>
</feature>
<dbReference type="InParanoid" id="B0DAB9"/>
<name>B0DAB9_LACBS</name>
<proteinExistence type="predicted"/>
<dbReference type="EMBL" id="DS547101">
    <property type="protein sequence ID" value="EDR08503.1"/>
    <property type="molecule type" value="Genomic_DNA"/>
</dbReference>
<feature type="region of interest" description="Disordered" evidence="2">
    <location>
        <begin position="14"/>
        <end position="39"/>
    </location>
</feature>
<dbReference type="GeneID" id="6076304"/>
<feature type="compositionally biased region" description="Polar residues" evidence="2">
    <location>
        <begin position="454"/>
        <end position="467"/>
    </location>
</feature>
<evidence type="ECO:0000313" key="4">
    <source>
        <dbReference type="Proteomes" id="UP000001194"/>
    </source>
</evidence>
<feature type="compositionally biased region" description="Polar residues" evidence="2">
    <location>
        <begin position="256"/>
        <end position="278"/>
    </location>
</feature>
<evidence type="ECO:0000313" key="3">
    <source>
        <dbReference type="EMBL" id="EDR08503.1"/>
    </source>
</evidence>
<feature type="compositionally biased region" description="Low complexity" evidence="2">
    <location>
        <begin position="101"/>
        <end position="115"/>
    </location>
</feature>
<protein>
    <submittedName>
        <fullName evidence="3">Predicted protein</fullName>
    </submittedName>
</protein>
<keyword evidence="1" id="KW-0175">Coiled coil</keyword>
<feature type="region of interest" description="Disordered" evidence="2">
    <location>
        <begin position="454"/>
        <end position="488"/>
    </location>
</feature>
<sequence length="776" mass="83017">MASLFQRELLDCEHSLFGSPPPSPGRSPSPTLALPGSTCSEIGLSATQNVGTIALPGSQHFSELPLNPLALPSSLQQARRPPAHSNVSQRPVYNHVFHAAAGSTSSSPASSRSSSQGPPLRSKKKVMKAKSKESTLRLPGPEIALPDPSAPPPAHFLRNQTALLGLAGLVGGIKPSNLSMPRHIRGATSSNPIVIEDEDDTPTLGRTSGFRQPYQQAIDPALLPAPSNQDIVSMLIRQKNIFPVLESILKLIAAGSQDQPQGSQRRSTSQQPREQTPVSHPVKKRKLNRVPAGATDWDVPYPFEQGEGPDAYQTTWERERGKQLISQLVSIIKTAARKAATKKYLKSQETTKRGLGETGEQTLAGTYPVRREGGEEVRVHGYYKPETAVYGLGQRVTTQQGSEVLTDASNGRKGTQSAAVGVTQLSRPLTSPETQPQTPFDQFISSLLAASTDQGSSSHVSPISTSAPPDLPLGASGNTESLTVQSQNEGDDRVLFDSWINALQALPVPSEGFSQSQQPSSSDAPPLHSSDDFGFFDPTLPCFDWNGAFEEGSLSSIMTEFGSSGMNVGQPTVFADISHLAEQDYLIDPELLAVSKPNNERRSEESLPASLAPSPIPSMSSSGDSDPKTPTFSGWDMTLPGIDVDGSAMLEDSLRLNEGSHGLQGNNESNASGDLTFFNGAMSVDKGKGREVVPSAISLSSSTVSDAQEAAFRALLADQGSELCLSLPSSSQASKDEVLRRGHERKKRLEEELQRVRLQLWETTVEQAALSHLVNI</sequence>
<feature type="region of interest" description="Disordered" evidence="2">
    <location>
        <begin position="510"/>
        <end position="531"/>
    </location>
</feature>
<dbReference type="AlphaFoldDB" id="B0DAB9"/>
<dbReference type="RefSeq" id="XP_001880728.1">
    <property type="nucleotide sequence ID" value="XM_001880693.1"/>
</dbReference>
<dbReference type="Proteomes" id="UP000001194">
    <property type="component" value="Unassembled WGS sequence"/>
</dbReference>